<dbReference type="Gene3D" id="3.80.10.10">
    <property type="entry name" value="Ribonuclease Inhibitor"/>
    <property type="match status" value="1"/>
</dbReference>
<protein>
    <recommendedName>
        <fullName evidence="1">F-box domain-containing protein</fullName>
    </recommendedName>
</protein>
<dbReference type="InterPro" id="IPR001810">
    <property type="entry name" value="F-box_dom"/>
</dbReference>
<evidence type="ECO:0000313" key="3">
    <source>
        <dbReference type="Proteomes" id="UP001153620"/>
    </source>
</evidence>
<dbReference type="Gene3D" id="1.20.1280.50">
    <property type="match status" value="1"/>
</dbReference>
<dbReference type="AlphaFoldDB" id="A0A9N9WYT3"/>
<proteinExistence type="predicted"/>
<dbReference type="InterPro" id="IPR036047">
    <property type="entry name" value="F-box-like_dom_sf"/>
</dbReference>
<accession>A0A9N9WYT3</accession>
<organism evidence="2 3">
    <name type="scientific">Chironomus riparius</name>
    <dbReference type="NCBI Taxonomy" id="315576"/>
    <lineage>
        <taxon>Eukaryota</taxon>
        <taxon>Metazoa</taxon>
        <taxon>Ecdysozoa</taxon>
        <taxon>Arthropoda</taxon>
        <taxon>Hexapoda</taxon>
        <taxon>Insecta</taxon>
        <taxon>Pterygota</taxon>
        <taxon>Neoptera</taxon>
        <taxon>Endopterygota</taxon>
        <taxon>Diptera</taxon>
        <taxon>Nematocera</taxon>
        <taxon>Chironomoidea</taxon>
        <taxon>Chironomidae</taxon>
        <taxon>Chironominae</taxon>
        <taxon>Chironomus</taxon>
    </lineage>
</organism>
<gene>
    <name evidence="2" type="ORF">CHIRRI_LOCUS14198</name>
</gene>
<dbReference type="SMART" id="SM00256">
    <property type="entry name" value="FBOX"/>
    <property type="match status" value="1"/>
</dbReference>
<dbReference type="SUPFAM" id="SSF81383">
    <property type="entry name" value="F-box domain"/>
    <property type="match status" value="1"/>
</dbReference>
<reference evidence="2" key="2">
    <citation type="submission" date="2022-10" db="EMBL/GenBank/DDBJ databases">
        <authorList>
            <consortium name="ENA_rothamsted_submissions"/>
            <consortium name="culmorum"/>
            <person name="King R."/>
        </authorList>
    </citation>
    <scope>NUCLEOTIDE SEQUENCE</scope>
</reference>
<feature type="domain" description="F-box" evidence="1">
    <location>
        <begin position="1"/>
        <end position="45"/>
    </location>
</feature>
<sequence>MEKLPQELILEIFEHLEVTDLINLSKINTRFKEIVRSSPRKWKFNLKFDKKGKIESERTQRFGQLTVKHFNPRSHQPALQICGSNITSITFTGSVVTFPFAGTEIKYPDIAMILRICQNLQHVKFENLIVWPEVIKHMPQNNGIHVEIIESSSCILDLFLKCRVSALWITSKDGEYGTGIRGFLRSQPYLKTILCQGQKVLDLFYAMGNSYGENYEALPFQLKILSMRDVYFKPYYMDILMPSASSLTYLTIADIDPLWQHHLLGDFIAKCSNLEELSLRNFAFLRLKPPTSITRVTLCDYVGPAQWISDLTNLKSLVVMSQTHSVQTHAMEFNFAKNSALENVTISSAVIKSSLDMPYVKKLKLKDIRDIPDGQELIRNLCRIEEIQVENCGNVTDKIVKDIARRANNVRNLSICDGTITNETLRYVRGCCGNMKDFVMRNVKVEDELVD</sequence>
<name>A0A9N9WYT3_9DIPT</name>
<dbReference type="Proteomes" id="UP001153620">
    <property type="component" value="Chromosome 4"/>
</dbReference>
<dbReference type="PROSITE" id="PS50181">
    <property type="entry name" value="FBOX"/>
    <property type="match status" value="1"/>
</dbReference>
<dbReference type="OrthoDB" id="2751409at2759"/>
<evidence type="ECO:0000259" key="1">
    <source>
        <dbReference type="PROSITE" id="PS50181"/>
    </source>
</evidence>
<dbReference type="SUPFAM" id="SSF52047">
    <property type="entry name" value="RNI-like"/>
    <property type="match status" value="1"/>
</dbReference>
<dbReference type="InterPro" id="IPR032675">
    <property type="entry name" value="LRR_dom_sf"/>
</dbReference>
<dbReference type="EMBL" id="OU895880">
    <property type="protein sequence ID" value="CAG9811389.1"/>
    <property type="molecule type" value="Genomic_DNA"/>
</dbReference>
<reference evidence="2" key="1">
    <citation type="submission" date="2022-01" db="EMBL/GenBank/DDBJ databases">
        <authorList>
            <person name="King R."/>
        </authorList>
    </citation>
    <scope>NUCLEOTIDE SEQUENCE</scope>
</reference>
<dbReference type="Pfam" id="PF00646">
    <property type="entry name" value="F-box"/>
    <property type="match status" value="1"/>
</dbReference>
<keyword evidence="3" id="KW-1185">Reference proteome</keyword>
<evidence type="ECO:0000313" key="2">
    <source>
        <dbReference type="EMBL" id="CAG9811389.1"/>
    </source>
</evidence>